<feature type="region of interest" description="Disordered" evidence="1">
    <location>
        <begin position="52"/>
        <end position="92"/>
    </location>
</feature>
<comment type="caution">
    <text evidence="2">The sequence shown here is derived from an EMBL/GenBank/DDBJ whole genome shotgun (WGS) entry which is preliminary data.</text>
</comment>
<organism evidence="2 3">
    <name type="scientific">Paracoccus hibiscisoli</name>
    <dbReference type="NCBI Taxonomy" id="2023261"/>
    <lineage>
        <taxon>Bacteria</taxon>
        <taxon>Pseudomonadati</taxon>
        <taxon>Pseudomonadota</taxon>
        <taxon>Alphaproteobacteria</taxon>
        <taxon>Rhodobacterales</taxon>
        <taxon>Paracoccaceae</taxon>
        <taxon>Paracoccus</taxon>
    </lineage>
</organism>
<evidence type="ECO:0000313" key="3">
    <source>
        <dbReference type="Proteomes" id="UP000306223"/>
    </source>
</evidence>
<gene>
    <name evidence="2" type="ORF">FA740_00300</name>
</gene>
<dbReference type="AlphaFoldDB" id="A0A4U0R0Z2"/>
<accession>A0A4U0R0Z2</accession>
<proteinExistence type="predicted"/>
<protein>
    <submittedName>
        <fullName evidence="2">FlgB family protein</fullName>
    </submittedName>
</protein>
<reference evidence="2 3" key="1">
    <citation type="submission" date="2019-04" db="EMBL/GenBank/DDBJ databases">
        <authorList>
            <person name="Li J."/>
        </authorList>
    </citation>
    <scope>NUCLEOTIDE SEQUENCE [LARGE SCALE GENOMIC DNA]</scope>
    <source>
        <strain evidence="2 3">CCTCC AB2016182</strain>
    </source>
</reference>
<evidence type="ECO:0000256" key="1">
    <source>
        <dbReference type="SAM" id="MobiDB-lite"/>
    </source>
</evidence>
<sequence>MFEKIEMLRMARAMGLHTQSRHIEVARNIANADTPGYRARDMQPFSEAYRKADGTGPLRVSNARHLDSPAWSPGGARVIETAGPVSPNGNSVSLEDQMVRAAEVKSHHDRSLAIYRSGLDLVRSSLGRR</sequence>
<dbReference type="Proteomes" id="UP000306223">
    <property type="component" value="Unassembled WGS sequence"/>
</dbReference>
<dbReference type="NCBIfam" id="NF009270">
    <property type="entry name" value="PRK12627.1"/>
    <property type="match status" value="1"/>
</dbReference>
<evidence type="ECO:0000313" key="2">
    <source>
        <dbReference type="EMBL" id="TJZ87930.1"/>
    </source>
</evidence>
<dbReference type="OrthoDB" id="9788334at2"/>
<dbReference type="RefSeq" id="WP_136854776.1">
    <property type="nucleotide sequence ID" value="NZ_JBKBLO010000003.1"/>
</dbReference>
<name>A0A4U0R0Z2_9RHOB</name>
<keyword evidence="3" id="KW-1185">Reference proteome</keyword>
<dbReference type="EMBL" id="SUNH01000001">
    <property type="protein sequence ID" value="TJZ87930.1"/>
    <property type="molecule type" value="Genomic_DNA"/>
</dbReference>